<reference evidence="1" key="1">
    <citation type="submission" date="2015-04" db="EMBL/GenBank/DDBJ databases">
        <title>The genome sequence of the plant pathogenic Rhizarian Plasmodiophora brassicae reveals insights in its biotrophic life cycle and the origin of chitin synthesis.</title>
        <authorList>
            <person name="Schwelm A."/>
            <person name="Fogelqvist J."/>
            <person name="Knaust A."/>
            <person name="Julke S."/>
            <person name="Lilja T."/>
            <person name="Dhandapani V."/>
            <person name="Bonilla-Rosso G."/>
            <person name="Karlsson M."/>
            <person name="Shevchenko A."/>
            <person name="Choi S.R."/>
            <person name="Kim H.G."/>
            <person name="Park J.Y."/>
            <person name="Lim Y.P."/>
            <person name="Ludwig-Muller J."/>
            <person name="Dixelius C."/>
        </authorList>
    </citation>
    <scope>NUCLEOTIDE SEQUENCE</scope>
    <source>
        <tissue evidence="1">Potato root galls</tissue>
    </source>
</reference>
<dbReference type="AlphaFoldDB" id="A0A0H5QJH9"/>
<proteinExistence type="predicted"/>
<dbReference type="EMBL" id="HACM01001029">
    <property type="protein sequence ID" value="CRZ01471.1"/>
    <property type="molecule type" value="Transcribed_RNA"/>
</dbReference>
<name>A0A0H5QJH9_9EUKA</name>
<organism evidence="1">
    <name type="scientific">Spongospora subterranea</name>
    <dbReference type="NCBI Taxonomy" id="70186"/>
    <lineage>
        <taxon>Eukaryota</taxon>
        <taxon>Sar</taxon>
        <taxon>Rhizaria</taxon>
        <taxon>Endomyxa</taxon>
        <taxon>Phytomyxea</taxon>
        <taxon>Plasmodiophorida</taxon>
        <taxon>Plasmodiophoridae</taxon>
        <taxon>Spongospora</taxon>
    </lineage>
</organism>
<protein>
    <submittedName>
        <fullName evidence="1">Uncharacterized protein</fullName>
    </submittedName>
</protein>
<evidence type="ECO:0000313" key="1">
    <source>
        <dbReference type="EMBL" id="CRZ01471.1"/>
    </source>
</evidence>
<accession>A0A0H5QJH9</accession>
<sequence>MTSLVAAQARTVTCDDAGASSLWLFVQAAQRSRGAPQIRNASNLPCTKSGGVMAMSHHNSEMGNEPLLVRTIALPKKRTTAYQEPDGQQQRSFPFKLNQQSYAGESISMSLTLFQWRPIAETVDGVPVIEIRTCSVNDDKRFIYIRLERLYHGEEFFARFQVVSAASCTSIGYLKELENSPVDVYVRGPLRLTLSRKIVKYMDAEQKVYVSGIAKPTPRLFYIYVTIGPREEPVAFLPFYRVKRRRRFDSSVKRVKALSPSKETVFDAASTMVTLLQDGIGKQMRPYHPTLVQL</sequence>